<dbReference type="InterPro" id="IPR050288">
    <property type="entry name" value="Cellulose_deg_GH3"/>
</dbReference>
<reference evidence="5" key="1">
    <citation type="submission" date="2016-04" db="EMBL/GenBank/DDBJ databases">
        <authorList>
            <person name="Shah S.A."/>
            <person name="Garrett R.A."/>
        </authorList>
    </citation>
    <scope>NUCLEOTIDE SEQUENCE [LARGE SCALE GENOMIC DNA]</scope>
    <source>
        <strain evidence="5">ATCC 35091 / DSM 1616 / JCM 8930 / NBRC 15331 / P1</strain>
    </source>
</reference>
<evidence type="ECO:0000259" key="3">
    <source>
        <dbReference type="SMART" id="SM01217"/>
    </source>
</evidence>
<dbReference type="Proteomes" id="UP000076770">
    <property type="component" value="Chromosome i"/>
</dbReference>
<dbReference type="InterPro" id="IPR026891">
    <property type="entry name" value="Fn3-like"/>
</dbReference>
<dbReference type="PANTHER" id="PTHR42715:SF10">
    <property type="entry name" value="BETA-GLUCOSIDASE"/>
    <property type="match status" value="1"/>
</dbReference>
<dbReference type="Gene3D" id="2.60.40.10">
    <property type="entry name" value="Immunoglobulins"/>
    <property type="match status" value="1"/>
</dbReference>
<evidence type="ECO:0000256" key="1">
    <source>
        <dbReference type="ARBA" id="ARBA00005336"/>
    </source>
</evidence>
<dbReference type="InterPro" id="IPR013783">
    <property type="entry name" value="Ig-like_fold"/>
</dbReference>
<dbReference type="SMART" id="SM01217">
    <property type="entry name" value="Fn3_like"/>
    <property type="match status" value="1"/>
</dbReference>
<feature type="domain" description="Fibronectin type III-like" evidence="3">
    <location>
        <begin position="3"/>
        <end position="57"/>
    </location>
</feature>
<dbReference type="Pfam" id="PF14310">
    <property type="entry name" value="Fn3-like"/>
    <property type="match status" value="1"/>
</dbReference>
<dbReference type="PANTHER" id="PTHR42715">
    <property type="entry name" value="BETA-GLUCOSIDASE"/>
    <property type="match status" value="1"/>
</dbReference>
<sequence length="87" mass="10211">MLDPVKELKGFAKVHLKPGEKRRVKFALPMEALAFYDNFMRLVVEKGEYQILIGNSSENIILKDTFRIKETKPIMERRIFLSNVQIE</sequence>
<comment type="similarity">
    <text evidence="1">Belongs to the glycosyl hydrolase 3 family.</text>
</comment>
<accession>A0A157T5Z7</accession>
<evidence type="ECO:0000313" key="5">
    <source>
        <dbReference type="Proteomes" id="UP000076770"/>
    </source>
</evidence>
<protein>
    <submittedName>
        <fullName evidence="4">Beta-glucosidase</fullName>
    </submittedName>
</protein>
<evidence type="ECO:0000313" key="4">
    <source>
        <dbReference type="EMBL" id="SAI86680.1"/>
    </source>
</evidence>
<proteinExistence type="inferred from homology"/>
<dbReference type="PATRIC" id="fig|2287.9.peg.3285"/>
<organism evidence="4 5">
    <name type="scientific">Saccharolobus solfataricus</name>
    <name type="common">Sulfolobus solfataricus</name>
    <dbReference type="NCBI Taxonomy" id="2287"/>
    <lineage>
        <taxon>Archaea</taxon>
        <taxon>Thermoproteota</taxon>
        <taxon>Thermoprotei</taxon>
        <taxon>Sulfolobales</taxon>
        <taxon>Sulfolobaceae</taxon>
        <taxon>Saccharolobus</taxon>
    </lineage>
</organism>
<dbReference type="EMBL" id="LT549890">
    <property type="protein sequence ID" value="SAI86680.1"/>
    <property type="molecule type" value="Genomic_DNA"/>
</dbReference>
<name>A0A157T5Z7_SACSO</name>
<keyword evidence="2" id="KW-0378">Hydrolase</keyword>
<dbReference type="GO" id="GO:0016787">
    <property type="term" value="F:hydrolase activity"/>
    <property type="evidence" value="ECO:0007669"/>
    <property type="project" value="UniProtKB-KW"/>
</dbReference>
<evidence type="ECO:0000256" key="2">
    <source>
        <dbReference type="ARBA" id="ARBA00022801"/>
    </source>
</evidence>
<dbReference type="AlphaFoldDB" id="A0A157T5Z7"/>
<gene>
    <name evidence="4" type="ORF">SSOP1_3126</name>
</gene>